<reference evidence="2" key="1">
    <citation type="journal article" date="2014" name="Front. Microbiol.">
        <title>High frequency of phylogenetically diverse reductive dehalogenase-homologous genes in deep subseafloor sedimentary metagenomes.</title>
        <authorList>
            <person name="Kawai M."/>
            <person name="Futagami T."/>
            <person name="Toyoda A."/>
            <person name="Takaki Y."/>
            <person name="Nishi S."/>
            <person name="Hori S."/>
            <person name="Arai W."/>
            <person name="Tsubouchi T."/>
            <person name="Morono Y."/>
            <person name="Uchiyama I."/>
            <person name="Ito T."/>
            <person name="Fujiyama A."/>
            <person name="Inagaki F."/>
            <person name="Takami H."/>
        </authorList>
    </citation>
    <scope>NUCLEOTIDE SEQUENCE</scope>
    <source>
        <strain evidence="2">Expedition CK06-06</strain>
    </source>
</reference>
<dbReference type="AlphaFoldDB" id="X0XL94"/>
<organism evidence="2">
    <name type="scientific">marine sediment metagenome</name>
    <dbReference type="NCBI Taxonomy" id="412755"/>
    <lineage>
        <taxon>unclassified sequences</taxon>
        <taxon>metagenomes</taxon>
        <taxon>ecological metagenomes</taxon>
    </lineage>
</organism>
<dbReference type="EMBL" id="BARS01055250">
    <property type="protein sequence ID" value="GAG43929.1"/>
    <property type="molecule type" value="Genomic_DNA"/>
</dbReference>
<feature type="domain" description="Peptidase MA-like" evidence="1">
    <location>
        <begin position="14"/>
        <end position="205"/>
    </location>
</feature>
<proteinExistence type="predicted"/>
<evidence type="ECO:0000259" key="1">
    <source>
        <dbReference type="Pfam" id="PF13485"/>
    </source>
</evidence>
<comment type="caution">
    <text evidence="2">The sequence shown here is derived from an EMBL/GenBank/DDBJ whole genome shotgun (WGS) entry which is preliminary data.</text>
</comment>
<evidence type="ECO:0000313" key="2">
    <source>
        <dbReference type="EMBL" id="GAG43929.1"/>
    </source>
</evidence>
<feature type="non-terminal residue" evidence="2">
    <location>
        <position position="206"/>
    </location>
</feature>
<gene>
    <name evidence="2" type="ORF">S01H1_81617</name>
</gene>
<dbReference type="Pfam" id="PF13485">
    <property type="entry name" value="Peptidase_MA_2"/>
    <property type="match status" value="1"/>
</dbReference>
<protein>
    <recommendedName>
        <fullName evidence="1">Peptidase MA-like domain-containing protein</fullName>
    </recommendedName>
</protein>
<name>X0XL94_9ZZZZ</name>
<feature type="non-terminal residue" evidence="2">
    <location>
        <position position="1"/>
    </location>
</feature>
<accession>X0XL94</accession>
<dbReference type="InterPro" id="IPR039568">
    <property type="entry name" value="Peptidase_MA-like_dom"/>
</dbReference>
<sequence length="206" mass="21874">EEVAASVAGLIDEAVPRIAALLRTDDLRPVPAFVYHDRSQFLAATGMPPRSTVVGLATLPAGVIHIDGTGRLAAIEKVVPHEVGHVMIGRAVGRALPALPVWFNEGVAEYVAGERAAQVDPVTLRAVGRGSALPISELDAEFRSLGDTNPLAYAEAASLVNFLVSERGEGVIADLLAALRQHRDFATALEQTTGWTVLELESAWRL</sequence>